<dbReference type="PANTHER" id="PTHR47691:SF3">
    <property type="entry name" value="HTH-TYPE TRANSCRIPTIONAL REGULATOR RV0890C-RELATED"/>
    <property type="match status" value="1"/>
</dbReference>
<dbReference type="PRINTS" id="PR00364">
    <property type="entry name" value="DISEASERSIST"/>
</dbReference>
<keyword evidence="1 2" id="KW-0238">DNA-binding</keyword>
<evidence type="ECO:0000313" key="6">
    <source>
        <dbReference type="Proteomes" id="UP001593940"/>
    </source>
</evidence>
<dbReference type="SUPFAM" id="SSF48452">
    <property type="entry name" value="TPR-like"/>
    <property type="match status" value="1"/>
</dbReference>
<dbReference type="InterPro" id="IPR011990">
    <property type="entry name" value="TPR-like_helical_dom_sf"/>
</dbReference>
<gene>
    <name evidence="5" type="ORF">ACETIH_29660</name>
</gene>
<evidence type="ECO:0000259" key="4">
    <source>
        <dbReference type="PROSITE" id="PS51755"/>
    </source>
</evidence>
<dbReference type="Gene3D" id="3.40.50.300">
    <property type="entry name" value="P-loop containing nucleotide triphosphate hydrolases"/>
    <property type="match status" value="1"/>
</dbReference>
<name>A0ABV6YHQ1_9HYPH</name>
<dbReference type="InterPro" id="IPR058852">
    <property type="entry name" value="HTH_77"/>
</dbReference>
<feature type="region of interest" description="Disordered" evidence="3">
    <location>
        <begin position="131"/>
        <end position="154"/>
    </location>
</feature>
<evidence type="ECO:0000256" key="2">
    <source>
        <dbReference type="PROSITE-ProRule" id="PRU01091"/>
    </source>
</evidence>
<dbReference type="Pfam" id="PF00486">
    <property type="entry name" value="Trans_reg_C"/>
    <property type="match status" value="1"/>
</dbReference>
<evidence type="ECO:0000256" key="3">
    <source>
        <dbReference type="SAM" id="MobiDB-lite"/>
    </source>
</evidence>
<dbReference type="InterPro" id="IPR001867">
    <property type="entry name" value="OmpR/PhoB-type_DNA-bd"/>
</dbReference>
<dbReference type="CDD" id="cd00383">
    <property type="entry name" value="trans_reg_C"/>
    <property type="match status" value="1"/>
</dbReference>
<feature type="DNA-binding region" description="OmpR/PhoB-type" evidence="2">
    <location>
        <begin position="26"/>
        <end position="124"/>
    </location>
</feature>
<dbReference type="InterPro" id="IPR036388">
    <property type="entry name" value="WH-like_DNA-bd_sf"/>
</dbReference>
<keyword evidence="6" id="KW-1185">Reference proteome</keyword>
<dbReference type="Pfam" id="PF25872">
    <property type="entry name" value="HTH_77"/>
    <property type="match status" value="1"/>
</dbReference>
<dbReference type="EMBL" id="JBHOMY010000127">
    <property type="protein sequence ID" value="MFC1460812.1"/>
    <property type="molecule type" value="Genomic_DNA"/>
</dbReference>
<dbReference type="Gene3D" id="1.10.10.10">
    <property type="entry name" value="Winged helix-like DNA-binding domain superfamily/Winged helix DNA-binding domain"/>
    <property type="match status" value="1"/>
</dbReference>
<feature type="domain" description="OmpR/PhoB-type" evidence="4">
    <location>
        <begin position="26"/>
        <end position="124"/>
    </location>
</feature>
<reference evidence="5 6" key="1">
    <citation type="submission" date="2024-09" db="EMBL/GenBank/DDBJ databases">
        <title>Nodulacao em especies de Leguminosae Basais da Amazonia e Caracterizacao dos Rizobios e Bacterias Associadas aos Nodulos.</title>
        <authorList>
            <person name="Jambeiro I.C.A."/>
            <person name="Lopes I.S."/>
            <person name="Aguiar E.R.G.R."/>
            <person name="Santos A.F.J."/>
            <person name="Dos Santos J.M.F."/>
            <person name="Gross E."/>
        </authorList>
    </citation>
    <scope>NUCLEOTIDE SEQUENCE [LARGE SCALE GENOMIC DNA]</scope>
    <source>
        <strain evidence="5 6">BRUESC1165</strain>
    </source>
</reference>
<dbReference type="PANTHER" id="PTHR47691">
    <property type="entry name" value="REGULATOR-RELATED"/>
    <property type="match status" value="1"/>
</dbReference>
<evidence type="ECO:0000313" key="5">
    <source>
        <dbReference type="EMBL" id="MFC1460812.1"/>
    </source>
</evidence>
<proteinExistence type="predicted"/>
<dbReference type="Gene3D" id="1.25.40.10">
    <property type="entry name" value="Tetratricopeptide repeat domain"/>
    <property type="match status" value="2"/>
</dbReference>
<dbReference type="InterPro" id="IPR027417">
    <property type="entry name" value="P-loop_NTPase"/>
</dbReference>
<feature type="region of interest" description="Disordered" evidence="3">
    <location>
        <begin position="1"/>
        <end position="24"/>
    </location>
</feature>
<dbReference type="RefSeq" id="WP_377031937.1">
    <property type="nucleotide sequence ID" value="NZ_JBHOMY010000127.1"/>
</dbReference>
<sequence>MSLGNDTPESGAVPPGAGQQPSPPALPFAGFGPFRLFPAERRLVRDGETIPLGGRALDILIVLVGNAGRVVTRQELMAQVWQEVTVDESSLRSHIAALRRALGDGADGVRYIVNVAGQGYCFVHPLADLGTSPSASPRSPEQNRGNPLPRRSTSIIDREDDTDAISELLRRHRFVTVHGAGGIGKTTVALAAAHALKDIFGEQVCFLDLGLLGPEDSVPDAMANALGLVARNPDPTSQVVACLQDRRMLLVLDCCEHLVDAIAPLAEAILQDAPHVSILATSREPLRAEGEHIYALAPLKIPPDGIPIGADDMGRYSAASLFIERAYASGLRRPLDDLDAQVIADICRKVDGIALALELAAGRVSIHGLKGTASLLDGSLKLLWQGRRTAVARHRTLNATLDWSHDLASLEEQIVLRRVSVLVGPFTLDDAKGVACGGDLDAVEVVEALARLVAKSLVSVDPDGDAARYRLLDTTRAYARGKLAGSGEEAEVSRRHAAYCRTRLENEYAGALEHGRSSGSPGAALLGNIRSALEWCVTRTDETELHVQLASYAAELFLDLNLLTDCRRCCERALSVLDASMSPTRYEMALHASLGRALLLTDNTGGTTDAHFRRALEVAEAIGDLSYRFRILNDLHIHYRRTAVFGRLIPIAEQAVSVADSLDDPVAAATASLMLGSSHHLVGNLASARVALSRSVKQQVLPARAARKLLDFQSKAQLVLARTLWLQGFPDQAVEKVRDAERYKPDGALSTCQALILAADVFYFRRDWTILEGYLDHLVRLAGEASLAPYEWLGRGFKGEVALRSGDVENGLDIIRVAIGRLQADRFELYLPSLRCAMAEGLAARGYWDQALDVVSGVIDTVQNGGGAFNLPELLRVHGELLAGAGNDAEAERRFRQSIALAGEQTALSWRLRTATSLARLWSRHGRRDEARMMLEKVCADFTEGFGTQDLQAAKLFLDDSVQNGSRH</sequence>
<evidence type="ECO:0000256" key="1">
    <source>
        <dbReference type="ARBA" id="ARBA00023125"/>
    </source>
</evidence>
<dbReference type="SMART" id="SM00862">
    <property type="entry name" value="Trans_reg_C"/>
    <property type="match status" value="1"/>
</dbReference>
<feature type="compositionally biased region" description="Low complexity" evidence="3">
    <location>
        <begin position="10"/>
        <end position="20"/>
    </location>
</feature>
<dbReference type="InterPro" id="IPR016032">
    <property type="entry name" value="Sig_transdc_resp-reg_C-effctor"/>
</dbReference>
<accession>A0ABV6YHQ1</accession>
<protein>
    <submittedName>
        <fullName evidence="5">Winged helix-turn-helix domain-containing protein</fullName>
    </submittedName>
</protein>
<dbReference type="SUPFAM" id="SSF46894">
    <property type="entry name" value="C-terminal effector domain of the bipartite response regulators"/>
    <property type="match status" value="1"/>
</dbReference>
<dbReference type="SUPFAM" id="SSF52540">
    <property type="entry name" value="P-loop containing nucleoside triphosphate hydrolases"/>
    <property type="match status" value="1"/>
</dbReference>
<comment type="caution">
    <text evidence="5">The sequence shown here is derived from an EMBL/GenBank/DDBJ whole genome shotgun (WGS) entry which is preliminary data.</text>
</comment>
<organism evidence="5 6">
    <name type="scientific">Microvirga arabica</name>
    <dbReference type="NCBI Taxonomy" id="1128671"/>
    <lineage>
        <taxon>Bacteria</taxon>
        <taxon>Pseudomonadati</taxon>
        <taxon>Pseudomonadota</taxon>
        <taxon>Alphaproteobacteria</taxon>
        <taxon>Hyphomicrobiales</taxon>
        <taxon>Methylobacteriaceae</taxon>
        <taxon>Microvirga</taxon>
    </lineage>
</organism>
<dbReference type="Proteomes" id="UP001593940">
    <property type="component" value="Unassembled WGS sequence"/>
</dbReference>
<dbReference type="PROSITE" id="PS51755">
    <property type="entry name" value="OMPR_PHOB"/>
    <property type="match status" value="1"/>
</dbReference>